<evidence type="ECO:0000256" key="2">
    <source>
        <dbReference type="SAM" id="MobiDB-lite"/>
    </source>
</evidence>
<feature type="compositionally biased region" description="Low complexity" evidence="2">
    <location>
        <begin position="607"/>
        <end position="617"/>
    </location>
</feature>
<dbReference type="Pfam" id="PF01585">
    <property type="entry name" value="G-patch"/>
    <property type="match status" value="1"/>
</dbReference>
<dbReference type="OrthoDB" id="20507at2759"/>
<organism evidence="4 5">
    <name type="scientific">Patiria miniata</name>
    <name type="common">Bat star</name>
    <name type="synonym">Asterina miniata</name>
    <dbReference type="NCBI Taxonomy" id="46514"/>
    <lineage>
        <taxon>Eukaryota</taxon>
        <taxon>Metazoa</taxon>
        <taxon>Echinodermata</taxon>
        <taxon>Eleutherozoa</taxon>
        <taxon>Asterozoa</taxon>
        <taxon>Asteroidea</taxon>
        <taxon>Valvatacea</taxon>
        <taxon>Valvatida</taxon>
        <taxon>Asterinidae</taxon>
        <taxon>Patiria</taxon>
    </lineage>
</organism>
<evidence type="ECO:0000313" key="4">
    <source>
        <dbReference type="EnsemblMetazoa" id="XP_038067893.1"/>
    </source>
</evidence>
<feature type="region of interest" description="Disordered" evidence="2">
    <location>
        <begin position="398"/>
        <end position="493"/>
    </location>
</feature>
<feature type="compositionally biased region" description="Basic and acidic residues" evidence="2">
    <location>
        <begin position="703"/>
        <end position="722"/>
    </location>
</feature>
<dbReference type="OMA" id="QLWQQHA"/>
<dbReference type="PANTHER" id="PTHR13384:SF19">
    <property type="entry name" value="G PATCH DOMAIN-CONTAINING PROTEIN 1"/>
    <property type="match status" value="1"/>
</dbReference>
<protein>
    <recommendedName>
        <fullName evidence="3">G-patch domain-containing protein</fullName>
    </recommendedName>
</protein>
<feature type="region of interest" description="Disordered" evidence="2">
    <location>
        <begin position="523"/>
        <end position="544"/>
    </location>
</feature>
<feature type="region of interest" description="Disordered" evidence="2">
    <location>
        <begin position="163"/>
        <end position="195"/>
    </location>
</feature>
<feature type="compositionally biased region" description="Polar residues" evidence="2">
    <location>
        <begin position="785"/>
        <end position="794"/>
    </location>
</feature>
<feature type="compositionally biased region" description="Basic and acidic residues" evidence="2">
    <location>
        <begin position="462"/>
        <end position="480"/>
    </location>
</feature>
<dbReference type="AlphaFoldDB" id="A0A914AW22"/>
<feature type="compositionally biased region" description="Basic and acidic residues" evidence="2">
    <location>
        <begin position="625"/>
        <end position="636"/>
    </location>
</feature>
<dbReference type="RefSeq" id="XP_038067893.1">
    <property type="nucleotide sequence ID" value="XM_038211965.1"/>
</dbReference>
<comment type="similarity">
    <text evidence="1">Belongs to the GPATCH1 family.</text>
</comment>
<evidence type="ECO:0000259" key="3">
    <source>
        <dbReference type="PROSITE" id="PS50174"/>
    </source>
</evidence>
<dbReference type="EnsemblMetazoa" id="XM_038211965.1">
    <property type="protein sequence ID" value="XP_038067893.1"/>
    <property type="gene ID" value="LOC119737534"/>
</dbReference>
<dbReference type="GeneID" id="119737534"/>
<dbReference type="PROSITE" id="PS50174">
    <property type="entry name" value="G_PATCH"/>
    <property type="match status" value="1"/>
</dbReference>
<dbReference type="GO" id="GO:0003723">
    <property type="term" value="F:RNA binding"/>
    <property type="evidence" value="ECO:0007669"/>
    <property type="project" value="TreeGrafter"/>
</dbReference>
<dbReference type="Pfam" id="PF07713">
    <property type="entry name" value="DUF1604"/>
    <property type="match status" value="1"/>
</dbReference>
<feature type="region of interest" description="Disordered" evidence="2">
    <location>
        <begin position="607"/>
        <end position="896"/>
    </location>
</feature>
<dbReference type="GO" id="GO:0006397">
    <property type="term" value="P:mRNA processing"/>
    <property type="evidence" value="ECO:0007669"/>
    <property type="project" value="InterPro"/>
</dbReference>
<evidence type="ECO:0000256" key="1">
    <source>
        <dbReference type="ARBA" id="ARBA00008600"/>
    </source>
</evidence>
<dbReference type="InterPro" id="IPR011666">
    <property type="entry name" value="DUF1604"/>
</dbReference>
<evidence type="ECO:0000313" key="5">
    <source>
        <dbReference type="Proteomes" id="UP000887568"/>
    </source>
</evidence>
<proteinExistence type="inferred from homology"/>
<feature type="compositionally biased region" description="Acidic residues" evidence="2">
    <location>
        <begin position="689"/>
        <end position="701"/>
    </location>
</feature>
<feature type="region of interest" description="Disordered" evidence="2">
    <location>
        <begin position="69"/>
        <end position="96"/>
    </location>
</feature>
<feature type="domain" description="G-patch" evidence="3">
    <location>
        <begin position="146"/>
        <end position="166"/>
    </location>
</feature>
<feature type="compositionally biased region" description="Basic residues" evidence="2">
    <location>
        <begin position="810"/>
        <end position="863"/>
    </location>
</feature>
<accession>A0A914AW22</accession>
<feature type="compositionally biased region" description="Polar residues" evidence="2">
    <location>
        <begin position="406"/>
        <end position="425"/>
    </location>
</feature>
<feature type="compositionally biased region" description="Acidic residues" evidence="2">
    <location>
        <begin position="527"/>
        <end position="536"/>
    </location>
</feature>
<feature type="compositionally biased region" description="Low complexity" evidence="2">
    <location>
        <begin position="883"/>
        <end position="896"/>
    </location>
</feature>
<feature type="compositionally biased region" description="Polar residues" evidence="2">
    <location>
        <begin position="743"/>
        <end position="769"/>
    </location>
</feature>
<reference evidence="4" key="1">
    <citation type="submission" date="2022-11" db="UniProtKB">
        <authorList>
            <consortium name="EnsemblMetazoa"/>
        </authorList>
    </citation>
    <scope>IDENTIFICATION</scope>
</reference>
<dbReference type="Proteomes" id="UP000887568">
    <property type="component" value="Unplaced"/>
</dbReference>
<dbReference type="GO" id="GO:0005634">
    <property type="term" value="C:nucleus"/>
    <property type="evidence" value="ECO:0007669"/>
    <property type="project" value="TreeGrafter"/>
</dbReference>
<dbReference type="InterPro" id="IPR000467">
    <property type="entry name" value="G_patch_dom"/>
</dbReference>
<feature type="compositionally biased region" description="Basic and acidic residues" evidence="2">
    <location>
        <begin position="864"/>
        <end position="876"/>
    </location>
</feature>
<keyword evidence="5" id="KW-1185">Reference proteome</keyword>
<feature type="region of interest" description="Disordered" evidence="2">
    <location>
        <begin position="111"/>
        <end position="136"/>
    </location>
</feature>
<dbReference type="Pfam" id="PF26093">
    <property type="entry name" value="HTH_TGH"/>
    <property type="match status" value="1"/>
</dbReference>
<name>A0A914AW22_PATMI</name>
<feature type="compositionally biased region" description="Polar residues" evidence="2">
    <location>
        <begin position="69"/>
        <end position="85"/>
    </location>
</feature>
<dbReference type="PANTHER" id="PTHR13384">
    <property type="entry name" value="G PATCH DOMAIN-CONTAINING PROTEIN 1"/>
    <property type="match status" value="1"/>
</dbReference>
<sequence>MADDSDDDFVSYGTALEPIENDEARRKPVLLEDQVVTDKQGRRRFHGAFTGGFSAGYFNSVGTKEGWTPSTFMSSRGQKTGGQSRQRAEDFMDEEDLGDFGIAPRKIVTTEKFTGEGKPQKRLAPSSGPSAIPGEHPLQDLIVMSNESIGGWLLRKMGWRQGQGVGPKVRRRKKKSAPSDLDVKASDNDDGEDDDPFKDFLFAPTDVEEIALHPKDDYHGIGYRGLDPSMAGMGGHVALFEEQPVYSRSGRRGIAGQGFGVGAFETADDNIYGVDSMSNYDTVLGGEEPGDSNYGWTAPRGHDKASRGVLENFKVSAQARPPNKIFPPPLLPKDFRPFHTVDKFAKENRPPQAATEFKSSRFTLSALQRAAILGEEQLPDSKGQSSVFDFLSVEDREKLKSSSSSTQDATPSHPRGQQIQEPTQSRFHRAPSPAPAAPAASDPQRLQAFGGGFQPFANDAAKQQRYEEYLARKGSGKDSDVAPPASNMTEWERQREAEEFVRASALYRPLSSMMATRFVTAKHKDEEETVDVPAEEGGDKSDQAKAADLKMFGKLTRDTLEWHPDSLLSKRFNLPNPYPGSSVVGLPTVKKDKFSVFNFLSIAPAADDATAPSSSASELVGSQQLKDKASRWDKRPALLANVGVSREEDGAASSQTQVDPQAADEAETESRPPMDLFKAIFADSSSSSSEEDEREGAEQEAIEGGKETPNKQEPNHSDDGHVRSPHPSGMESAEKQPPFGIPTASNGLESPQTTARNRSGVQTPPMNSESESEEVYGPRLPPPSSSAANQSTGNRGQGSEGLPRDTSEHRRSKSHRKEKRRKKHEGRSSSRHKTSKDKKKSKKKKKMKKKETKVRHKGHHRSSSRSDRQGQHRTVPDADYDASGSSSSGSSSEDSN</sequence>